<dbReference type="InterPro" id="IPR018639">
    <property type="entry name" value="DUF2062"/>
</dbReference>
<accession>A0A972JJ34</accession>
<organism evidence="3 4">
    <name type="scientific">Shewanella salipaludis</name>
    <dbReference type="NCBI Taxonomy" id="2723052"/>
    <lineage>
        <taxon>Bacteria</taxon>
        <taxon>Pseudomonadati</taxon>
        <taxon>Pseudomonadota</taxon>
        <taxon>Gammaproteobacteria</taxon>
        <taxon>Alteromonadales</taxon>
        <taxon>Shewanellaceae</taxon>
        <taxon>Shewanella</taxon>
    </lineage>
</organism>
<proteinExistence type="predicted"/>
<dbReference type="EMBL" id="JAAXYH010000001">
    <property type="protein sequence ID" value="NMH63594.1"/>
    <property type="molecule type" value="Genomic_DNA"/>
</dbReference>
<dbReference type="PANTHER" id="PTHR40547">
    <property type="entry name" value="SLL0298 PROTEIN"/>
    <property type="match status" value="1"/>
</dbReference>
<evidence type="ECO:0000259" key="2">
    <source>
        <dbReference type="Pfam" id="PF09835"/>
    </source>
</evidence>
<dbReference type="RefSeq" id="WP_169562243.1">
    <property type="nucleotide sequence ID" value="NZ_JAAXYH010000001.1"/>
</dbReference>
<sequence length="177" mass="19934">MPKKFISRFMPKPETLRDHKHLRMFGTLLHKPNLWALNRKSAPGAFAVGLFVAFVPMPFQMVLAAALAIAFNVNLPVSVALVWITNPLTMPVIFYAAYLLGARLLGHTPQNFNFQASWQWIEASITTIGPPFLLGCFVLGTIFAVLGFLTIKSLWRYSIIFKWQQRSNGNGNGRNKQ</sequence>
<protein>
    <submittedName>
        <fullName evidence="3">DUF2062 domain-containing protein</fullName>
    </submittedName>
</protein>
<feature type="transmembrane region" description="Helical" evidence="1">
    <location>
        <begin position="41"/>
        <end position="59"/>
    </location>
</feature>
<keyword evidence="1" id="KW-1133">Transmembrane helix</keyword>
<evidence type="ECO:0000256" key="1">
    <source>
        <dbReference type="SAM" id="Phobius"/>
    </source>
</evidence>
<evidence type="ECO:0000313" key="4">
    <source>
        <dbReference type="Proteomes" id="UP000737113"/>
    </source>
</evidence>
<keyword evidence="4" id="KW-1185">Reference proteome</keyword>
<comment type="caution">
    <text evidence="3">The sequence shown here is derived from an EMBL/GenBank/DDBJ whole genome shotgun (WGS) entry which is preliminary data.</text>
</comment>
<reference evidence="3" key="1">
    <citation type="submission" date="2020-04" db="EMBL/GenBank/DDBJ databases">
        <title>Description of Shewanella salipaludis sp. nov., isolated from a salt marsh.</title>
        <authorList>
            <person name="Park S."/>
            <person name="Yoon J.-H."/>
        </authorList>
    </citation>
    <scope>NUCLEOTIDE SEQUENCE</scope>
    <source>
        <strain evidence="3">SHSM-M6</strain>
    </source>
</reference>
<dbReference type="Proteomes" id="UP000737113">
    <property type="component" value="Unassembled WGS sequence"/>
</dbReference>
<feature type="domain" description="DUF2062" evidence="2">
    <location>
        <begin position="22"/>
        <end position="164"/>
    </location>
</feature>
<gene>
    <name evidence="3" type="ORF">HC757_00135</name>
</gene>
<name>A0A972JJ34_9GAMM</name>
<keyword evidence="1" id="KW-0812">Transmembrane</keyword>
<keyword evidence="1" id="KW-0472">Membrane</keyword>
<feature type="transmembrane region" description="Helical" evidence="1">
    <location>
        <begin position="132"/>
        <end position="155"/>
    </location>
</feature>
<dbReference type="PANTHER" id="PTHR40547:SF1">
    <property type="entry name" value="SLL0298 PROTEIN"/>
    <property type="match status" value="1"/>
</dbReference>
<dbReference type="Pfam" id="PF09835">
    <property type="entry name" value="DUF2062"/>
    <property type="match status" value="1"/>
</dbReference>
<dbReference type="AlphaFoldDB" id="A0A972JJ34"/>
<evidence type="ECO:0000313" key="3">
    <source>
        <dbReference type="EMBL" id="NMH63594.1"/>
    </source>
</evidence>